<reference evidence="1" key="1">
    <citation type="submission" date="2015-09" db="EMBL/GenBank/DDBJ databases">
        <title>Draft Genome Sequences of Two Novel Amoeba-resistant Intranuclear Bacteria, Candidatus Berkiella cookevillensis and Candidatus Berkiella aquae.</title>
        <authorList>
            <person name="Mehari Y.T."/>
            <person name="Arivett B.A."/>
            <person name="Farone A.L."/>
            <person name="Gunderson J.H."/>
            <person name="Farone M.B."/>
        </authorList>
    </citation>
    <scope>NUCLEOTIDE SEQUENCE [LARGE SCALE GENOMIC DNA]</scope>
    <source>
        <strain evidence="1">CC99</strain>
    </source>
</reference>
<protein>
    <submittedName>
        <fullName evidence="1">4-oxalocrotonate tautomerase</fullName>
    </submittedName>
    <submittedName>
        <fullName evidence="2">Tautomerase family protein</fullName>
    </submittedName>
</protein>
<dbReference type="OrthoDB" id="9799841at2"/>
<dbReference type="InterPro" id="IPR037479">
    <property type="entry name" value="Tauto_MSAD"/>
</dbReference>
<dbReference type="Pfam" id="PF14552">
    <property type="entry name" value="Tautomerase_2"/>
    <property type="match status" value="1"/>
</dbReference>
<evidence type="ECO:0000313" key="1">
    <source>
        <dbReference type="EMBL" id="KRG17548.1"/>
    </source>
</evidence>
<sequence length="130" mass="14694">MPFVLLEVRKKYSPEQEIALMNAVHSAIQDAFKKPDDINIRLLAHEPHRFPAPSTKTHPELYMNISIDCIAGRSIAAKRNLYRLIIENLGQFGIPKDHVKILLRETSSENWGIRGGQAACDVELGYTIEV</sequence>
<organism evidence="1">
    <name type="scientific">Candidatus Berkiella cookevillensis</name>
    <dbReference type="NCBI Taxonomy" id="437022"/>
    <lineage>
        <taxon>Bacteria</taxon>
        <taxon>Pseudomonadati</taxon>
        <taxon>Pseudomonadota</taxon>
        <taxon>Gammaproteobacteria</taxon>
        <taxon>Candidatus Berkiellales</taxon>
        <taxon>Candidatus Berkiellaceae</taxon>
        <taxon>Candidatus Berkiella</taxon>
    </lineage>
</organism>
<dbReference type="PATRIC" id="fig|1590042.3.peg.2346"/>
<dbReference type="STRING" id="437022.CC99x_02293"/>
<dbReference type="EMBL" id="LKHV02000001">
    <property type="protein sequence ID" value="MCS5707954.1"/>
    <property type="molecule type" value="Genomic_DNA"/>
</dbReference>
<dbReference type="RefSeq" id="WP_057625388.1">
    <property type="nucleotide sequence ID" value="NZ_LKHV02000001.1"/>
</dbReference>
<reference evidence="2" key="3">
    <citation type="submission" date="2021-06" db="EMBL/GenBank/DDBJ databases">
        <title>Genomic Description and Analysis of Intracellular Bacteria, Candidatus Berkiella cookevillensis and Candidatus Berkiella aquae.</title>
        <authorList>
            <person name="Kidane D.T."/>
            <person name="Mehari Y.T."/>
            <person name="Rice F.C."/>
            <person name="Arivett B.A."/>
            <person name="Farone A.L."/>
            <person name="Berk S.G."/>
            <person name="Farone M.B."/>
        </authorList>
    </citation>
    <scope>NUCLEOTIDE SEQUENCE</scope>
    <source>
        <strain evidence="2">CC99</strain>
    </source>
</reference>
<dbReference type="PANTHER" id="PTHR38460">
    <property type="entry name" value="TAUTOMERASE YOLI-RELATED"/>
    <property type="match status" value="1"/>
</dbReference>
<reference evidence="2" key="2">
    <citation type="journal article" date="2016" name="Genome Announc.">
        <title>Draft Genome Sequences of Two Novel Amoeba-Resistant Intranuclear Bacteria, 'Candidatus Berkiella cookevillensis' and 'Candidatus Berkiella aquae'.</title>
        <authorList>
            <person name="Mehari Y.T."/>
            <person name="Arivett B.A."/>
            <person name="Farone A.L."/>
            <person name="Gunderson J.H."/>
            <person name="Farone M.B."/>
        </authorList>
    </citation>
    <scope>NUCLEOTIDE SEQUENCE</scope>
    <source>
        <strain evidence="2">CC99</strain>
    </source>
</reference>
<dbReference type="EMBL" id="LKHV01000015">
    <property type="protein sequence ID" value="KRG17548.1"/>
    <property type="molecule type" value="Genomic_DNA"/>
</dbReference>
<dbReference type="Gene3D" id="3.30.429.10">
    <property type="entry name" value="Macrophage Migration Inhibitory Factor"/>
    <property type="match status" value="1"/>
</dbReference>
<dbReference type="Proteomes" id="UP000051494">
    <property type="component" value="Unassembled WGS sequence"/>
</dbReference>
<dbReference type="SUPFAM" id="SSF55331">
    <property type="entry name" value="Tautomerase/MIF"/>
    <property type="match status" value="1"/>
</dbReference>
<evidence type="ECO:0000313" key="2">
    <source>
        <dbReference type="EMBL" id="MCS5707954.1"/>
    </source>
</evidence>
<dbReference type="InterPro" id="IPR014347">
    <property type="entry name" value="Tautomerase/MIF_sf"/>
</dbReference>
<evidence type="ECO:0000313" key="3">
    <source>
        <dbReference type="Proteomes" id="UP000051494"/>
    </source>
</evidence>
<accession>A0A0Q9YA21</accession>
<comment type="caution">
    <text evidence="1">The sequence shown here is derived from an EMBL/GenBank/DDBJ whole genome shotgun (WGS) entry which is preliminary data.</text>
</comment>
<dbReference type="AlphaFoldDB" id="A0A0Q9YA21"/>
<name>A0A0Q9YA21_9GAMM</name>
<keyword evidence="3" id="KW-1185">Reference proteome</keyword>
<proteinExistence type="predicted"/>
<dbReference type="PANTHER" id="PTHR38460:SF1">
    <property type="entry name" value="TAUTOMERASE YOLI-RELATED"/>
    <property type="match status" value="1"/>
</dbReference>
<gene>
    <name evidence="2" type="ORF">CC99x_003455</name>
    <name evidence="1" type="ORF">CC99x_02293</name>
</gene>